<feature type="non-terminal residue" evidence="2">
    <location>
        <position position="100"/>
    </location>
</feature>
<reference evidence="2" key="1">
    <citation type="submission" date="2020-02" db="EMBL/GenBank/DDBJ databases">
        <authorList>
            <person name="Meier V. D."/>
        </authorList>
    </citation>
    <scope>NUCLEOTIDE SEQUENCE</scope>
    <source>
        <strain evidence="2">AVDCRST_MAG72</strain>
    </source>
</reference>
<feature type="non-terminal residue" evidence="2">
    <location>
        <position position="1"/>
    </location>
</feature>
<feature type="region of interest" description="Disordered" evidence="1">
    <location>
        <begin position="1"/>
        <end position="100"/>
    </location>
</feature>
<sequence length="100" mass="10535">DDRGRRTPDVSGASRGHRASQLGAAGLVRTDADGSDVGGRRPDREERRAGRAGRLGPGNVLLDPAPRPLAAAGAGALEKGRRRRARRAAEGVLPARRRQV</sequence>
<gene>
    <name evidence="2" type="ORF">AVDCRST_MAG72-1527</name>
</gene>
<accession>A0A6J4M838</accession>
<evidence type="ECO:0000256" key="1">
    <source>
        <dbReference type="SAM" id="MobiDB-lite"/>
    </source>
</evidence>
<evidence type="ECO:0000313" key="2">
    <source>
        <dbReference type="EMBL" id="CAA9352502.1"/>
    </source>
</evidence>
<feature type="compositionally biased region" description="Basic and acidic residues" evidence="1">
    <location>
        <begin position="38"/>
        <end position="49"/>
    </location>
</feature>
<proteinExistence type="predicted"/>
<protein>
    <submittedName>
        <fullName evidence="2">Uncharacterized protein</fullName>
    </submittedName>
</protein>
<dbReference type="AlphaFoldDB" id="A0A6J4M838"/>
<dbReference type="EMBL" id="CADCUJ010000067">
    <property type="protein sequence ID" value="CAA9352502.1"/>
    <property type="molecule type" value="Genomic_DNA"/>
</dbReference>
<name>A0A6J4M838_9ACTN</name>
<feature type="compositionally biased region" description="Low complexity" evidence="1">
    <location>
        <begin position="68"/>
        <end position="77"/>
    </location>
</feature>
<organism evidence="2">
    <name type="scientific">uncultured Nocardioidaceae bacterium</name>
    <dbReference type="NCBI Taxonomy" id="253824"/>
    <lineage>
        <taxon>Bacteria</taxon>
        <taxon>Bacillati</taxon>
        <taxon>Actinomycetota</taxon>
        <taxon>Actinomycetes</taxon>
        <taxon>Propionibacteriales</taxon>
        <taxon>Nocardioidaceae</taxon>
        <taxon>environmental samples</taxon>
    </lineage>
</organism>